<protein>
    <recommendedName>
        <fullName evidence="4">Serine/threonine-protein phosphatase 4 regulatory subunit 3-like central domain-containing protein</fullName>
    </recommendedName>
</protein>
<feature type="domain" description="Serine/threonine-protein phosphatase 4 regulatory subunit 3-like central" evidence="4">
    <location>
        <begin position="14"/>
        <end position="157"/>
    </location>
</feature>
<evidence type="ECO:0000256" key="2">
    <source>
        <dbReference type="ARBA" id="ARBA00023242"/>
    </source>
</evidence>
<dbReference type="EMBL" id="CR940352">
    <property type="protein sequence ID" value="CAI75830.1"/>
    <property type="molecule type" value="Genomic_DNA"/>
</dbReference>
<dbReference type="PANTHER" id="PTHR23318:SF0">
    <property type="entry name" value="SERINE_THREONINE-PROTEIN PHOSPHATASE 4 REGULATORY SUBUNIT 3"/>
    <property type="match status" value="1"/>
</dbReference>
<dbReference type="STRING" id="5874.Q4UBH1"/>
<gene>
    <name evidence="5" type="ORF">TA18585</name>
</gene>
<evidence type="ECO:0000313" key="5">
    <source>
        <dbReference type="EMBL" id="CAI75830.1"/>
    </source>
</evidence>
<comment type="subcellular location">
    <subcellularLocation>
        <location evidence="1">Nucleus</location>
    </subcellularLocation>
</comment>
<dbReference type="GO" id="GO:0005654">
    <property type="term" value="C:nucleoplasm"/>
    <property type="evidence" value="ECO:0007669"/>
    <property type="project" value="TreeGrafter"/>
</dbReference>
<dbReference type="GeneID" id="3865077"/>
<name>Q4UBH1_THEAN</name>
<dbReference type="InterPro" id="IPR051137">
    <property type="entry name" value="PP4R3-like"/>
</dbReference>
<evidence type="ECO:0000313" key="6">
    <source>
        <dbReference type="Proteomes" id="UP000001950"/>
    </source>
</evidence>
<dbReference type="eggNOG" id="KOG2175">
    <property type="taxonomic scope" value="Eukaryota"/>
</dbReference>
<feature type="compositionally biased region" description="Low complexity" evidence="3">
    <location>
        <begin position="358"/>
        <end position="382"/>
    </location>
</feature>
<feature type="compositionally biased region" description="Basic and acidic residues" evidence="3">
    <location>
        <begin position="383"/>
        <end position="402"/>
    </location>
</feature>
<dbReference type="InterPro" id="IPR006887">
    <property type="entry name" value="P4R3-like_central_dom"/>
</dbReference>
<evidence type="ECO:0000259" key="4">
    <source>
        <dbReference type="Pfam" id="PF04802"/>
    </source>
</evidence>
<dbReference type="AlphaFoldDB" id="Q4UBH1"/>
<dbReference type="KEGG" id="tan:TA18585"/>
<dbReference type="GO" id="GO:0072542">
    <property type="term" value="F:protein phosphatase activator activity"/>
    <property type="evidence" value="ECO:0007669"/>
    <property type="project" value="TreeGrafter"/>
</dbReference>
<accession>Q4UBH1</accession>
<keyword evidence="2" id="KW-0539">Nucleus</keyword>
<dbReference type="VEuPathDB" id="PiroplasmaDB:TA18585"/>
<dbReference type="GO" id="GO:0030289">
    <property type="term" value="C:protein phosphatase 4 complex"/>
    <property type="evidence" value="ECO:0007669"/>
    <property type="project" value="TreeGrafter"/>
</dbReference>
<dbReference type="OrthoDB" id="361010at2759"/>
<sequence>MLENDLDDSELMKHNVKMEHVKFFREFVRHHQVVPLNNTLFYELIQANYRINYLKDVVLPRHLDEFSIQRINSTLFSNMAEIMNIILNEENNFFELLKSKLSTNYMAALFLRELLLVTRSTNLISQTDRNSLILMVRNYQLLNELTGYLDGSAQAITIYRETLLPLNLQSNQYYHTIKRFLTTHNNKDTMDVNGDSVDTNNASDKVDEYDGFDFIENLENDNDDTGVTLDRDELRPNLLCTGRHKLIEPLSLVIEIFHICQEIFPAILRSAVFIDAEVNKTPKLFLSLCDILLRESNEGLQSQTREIISRLLDPKSMDLPDKDEVCNLFYDKGVLDYLMSYLTTGYPDMPDKKEEVDTNNNINTMDTNNSTTSNNTGNNNNLENKDENGLNKDGERKDNKEVLKETAVPTVTSELRVNAILNIMELLCLCAREHKHRFKLRILSQKIPLKLIKSSMCPYDKFLVIGSIKFIKVCIQMKVPILI</sequence>
<keyword evidence="6" id="KW-1185">Reference proteome</keyword>
<evidence type="ECO:0000256" key="3">
    <source>
        <dbReference type="SAM" id="MobiDB-lite"/>
    </source>
</evidence>
<dbReference type="PANTHER" id="PTHR23318">
    <property type="entry name" value="ATP SYNTHASE GAMMA-RELATED"/>
    <property type="match status" value="1"/>
</dbReference>
<organism evidence="5 6">
    <name type="scientific">Theileria annulata</name>
    <dbReference type="NCBI Taxonomy" id="5874"/>
    <lineage>
        <taxon>Eukaryota</taxon>
        <taxon>Sar</taxon>
        <taxon>Alveolata</taxon>
        <taxon>Apicomplexa</taxon>
        <taxon>Aconoidasida</taxon>
        <taxon>Piroplasmida</taxon>
        <taxon>Theileriidae</taxon>
        <taxon>Theileria</taxon>
    </lineage>
</organism>
<reference evidence="5 6" key="1">
    <citation type="journal article" date="2005" name="Science">
        <title>Genome of the host-cell transforming parasite Theileria annulata compared with T. parva.</title>
        <authorList>
            <person name="Pain A."/>
            <person name="Renauld H."/>
            <person name="Berriman M."/>
            <person name="Murphy L."/>
            <person name="Yeats C.A."/>
            <person name="Weir W."/>
            <person name="Kerhornou A."/>
            <person name="Aslett M."/>
            <person name="Bishop R."/>
            <person name="Bouchier C."/>
            <person name="Cochet M."/>
            <person name="Coulson R.M.R."/>
            <person name="Cronin A."/>
            <person name="de Villiers E.P."/>
            <person name="Fraser A."/>
            <person name="Fosker N."/>
            <person name="Gardner M."/>
            <person name="Goble A."/>
            <person name="Griffiths-Jones S."/>
            <person name="Harris D.E."/>
            <person name="Katzer F."/>
            <person name="Larke N."/>
            <person name="Lord A."/>
            <person name="Maser P."/>
            <person name="McKellar S."/>
            <person name="Mooney P."/>
            <person name="Morton F."/>
            <person name="Nene V."/>
            <person name="O'Neil S."/>
            <person name="Price C."/>
            <person name="Quail M.A."/>
            <person name="Rabbinowitsch E."/>
            <person name="Rawlings N.D."/>
            <person name="Rutter S."/>
            <person name="Saunders D."/>
            <person name="Seeger K."/>
            <person name="Shah T."/>
            <person name="Squares R."/>
            <person name="Squares S."/>
            <person name="Tivey A."/>
            <person name="Walker A.R."/>
            <person name="Woodward J."/>
            <person name="Dobbelaere D.A.E."/>
            <person name="Langsley G."/>
            <person name="Rajandream M.A."/>
            <person name="McKeever D."/>
            <person name="Shiels B."/>
            <person name="Tait A."/>
            <person name="Barrell B.G."/>
            <person name="Hall N."/>
        </authorList>
    </citation>
    <scope>NUCLEOTIDE SEQUENCE [LARGE SCALE GENOMIC DNA]</scope>
    <source>
        <strain evidence="6">Ankara</strain>
    </source>
</reference>
<feature type="domain" description="Serine/threonine-protein phosphatase 4 regulatory subunit 3-like central" evidence="4">
    <location>
        <begin position="252"/>
        <end position="478"/>
    </location>
</feature>
<dbReference type="Proteomes" id="UP000001950">
    <property type="component" value="Chromosome 3"/>
</dbReference>
<dbReference type="RefSeq" id="XP_955306.1">
    <property type="nucleotide sequence ID" value="XM_950213.1"/>
</dbReference>
<evidence type="ECO:0000256" key="1">
    <source>
        <dbReference type="ARBA" id="ARBA00004123"/>
    </source>
</evidence>
<feature type="region of interest" description="Disordered" evidence="3">
    <location>
        <begin position="349"/>
        <end position="402"/>
    </location>
</feature>
<dbReference type="Pfam" id="PF04802">
    <property type="entry name" value="PP4R3"/>
    <property type="match status" value="2"/>
</dbReference>
<dbReference type="InParanoid" id="Q4UBH1"/>
<proteinExistence type="predicted"/>